<proteinExistence type="predicted"/>
<protein>
    <recommendedName>
        <fullName evidence="3">Amidohydrolase-related domain-containing protein</fullName>
    </recommendedName>
</protein>
<dbReference type="OrthoDB" id="3364440at2759"/>
<dbReference type="PANTHER" id="PTHR43383">
    <property type="entry name" value="NODULIN 6"/>
    <property type="match status" value="1"/>
</dbReference>
<dbReference type="Gene3D" id="3.20.20.140">
    <property type="entry name" value="Metal-dependent hydrolases"/>
    <property type="match status" value="1"/>
</dbReference>
<keyword evidence="2" id="KW-1185">Reference proteome</keyword>
<gene>
    <name evidence="1" type="ORF">CERZMDRAFT_95489</name>
</gene>
<evidence type="ECO:0008006" key="3">
    <source>
        <dbReference type="Google" id="ProtNLM"/>
    </source>
</evidence>
<name>A0A6A6FL97_9PEZI</name>
<evidence type="ECO:0000313" key="2">
    <source>
        <dbReference type="Proteomes" id="UP000799539"/>
    </source>
</evidence>
<dbReference type="PANTHER" id="PTHR43383:SF2">
    <property type="entry name" value="AMIDOHYDROLASE 2 FAMILY PROTEIN"/>
    <property type="match status" value="1"/>
</dbReference>
<dbReference type="EMBL" id="ML992668">
    <property type="protein sequence ID" value="KAF2214217.1"/>
    <property type="molecule type" value="Genomic_DNA"/>
</dbReference>
<reference evidence="1" key="1">
    <citation type="journal article" date="2020" name="Stud. Mycol.">
        <title>101 Dothideomycetes genomes: a test case for predicting lifestyles and emergence of pathogens.</title>
        <authorList>
            <person name="Haridas S."/>
            <person name="Albert R."/>
            <person name="Binder M."/>
            <person name="Bloem J."/>
            <person name="Labutti K."/>
            <person name="Salamov A."/>
            <person name="Andreopoulos B."/>
            <person name="Baker S."/>
            <person name="Barry K."/>
            <person name="Bills G."/>
            <person name="Bluhm B."/>
            <person name="Cannon C."/>
            <person name="Castanera R."/>
            <person name="Culley D."/>
            <person name="Daum C."/>
            <person name="Ezra D."/>
            <person name="Gonzalez J."/>
            <person name="Henrissat B."/>
            <person name="Kuo A."/>
            <person name="Liang C."/>
            <person name="Lipzen A."/>
            <person name="Lutzoni F."/>
            <person name="Magnuson J."/>
            <person name="Mondo S."/>
            <person name="Nolan M."/>
            <person name="Ohm R."/>
            <person name="Pangilinan J."/>
            <person name="Park H.-J."/>
            <person name="Ramirez L."/>
            <person name="Alfaro M."/>
            <person name="Sun H."/>
            <person name="Tritt A."/>
            <person name="Yoshinaga Y."/>
            <person name="Zwiers L.-H."/>
            <person name="Turgeon B."/>
            <person name="Goodwin S."/>
            <person name="Spatafora J."/>
            <person name="Crous P."/>
            <person name="Grigoriev I."/>
        </authorList>
    </citation>
    <scope>NUCLEOTIDE SEQUENCE</scope>
    <source>
        <strain evidence="1">SCOH1-5</strain>
    </source>
</reference>
<dbReference type="AlphaFoldDB" id="A0A6A6FL97"/>
<sequence length="279" mass="31634">MAAERATIEDLRRVIRTFPVIDNHAHNLLHTEQLKREDFLSATGSALHDHVTALPHLRAPRQLRELYGLPREADWDAILSKRQELLDQDSNGLIKKKCLAGTQTILMDDGLIGDFHPYDWHDQFVASPCKRIVRVEAIASEILYGLHKAEKLPIVAYLEDDAVVDFKSVICYRTGLDIEFGSDLEVSETALNSSYPYTREAEYWATVYKNVSRDGQEHIIRPALEITPASDLSADEAVVAVKRILLEISNDLYQLGLELSDGMGEKSLFLHERKNRLQT</sequence>
<accession>A0A6A6FL97</accession>
<dbReference type="Proteomes" id="UP000799539">
    <property type="component" value="Unassembled WGS sequence"/>
</dbReference>
<organism evidence="1 2">
    <name type="scientific">Cercospora zeae-maydis SCOH1-5</name>
    <dbReference type="NCBI Taxonomy" id="717836"/>
    <lineage>
        <taxon>Eukaryota</taxon>
        <taxon>Fungi</taxon>
        <taxon>Dikarya</taxon>
        <taxon>Ascomycota</taxon>
        <taxon>Pezizomycotina</taxon>
        <taxon>Dothideomycetes</taxon>
        <taxon>Dothideomycetidae</taxon>
        <taxon>Mycosphaerellales</taxon>
        <taxon>Mycosphaerellaceae</taxon>
        <taxon>Cercospora</taxon>
    </lineage>
</organism>
<evidence type="ECO:0000313" key="1">
    <source>
        <dbReference type="EMBL" id="KAF2214217.1"/>
    </source>
</evidence>